<evidence type="ECO:0000256" key="7">
    <source>
        <dbReference type="ARBA" id="ARBA00022989"/>
    </source>
</evidence>
<accession>A0ABV3Z3F1</accession>
<evidence type="ECO:0000256" key="6">
    <source>
        <dbReference type="ARBA" id="ARBA00022968"/>
    </source>
</evidence>
<keyword evidence="12" id="KW-1185">Reference proteome</keyword>
<reference evidence="11 12" key="1">
    <citation type="submission" date="2024-05" db="EMBL/GenBank/DDBJ databases">
        <title>Three bacterial strains, DH-69, EH-24, and ECK-19 isolated from coastal sediments.</title>
        <authorList>
            <person name="Ye Y.-Q."/>
            <person name="Du Z.-J."/>
        </authorList>
    </citation>
    <scope>NUCLEOTIDE SEQUENCE [LARGE SCALE GENOMIC DNA]</scope>
    <source>
        <strain evidence="11 12">ECK-19</strain>
    </source>
</reference>
<proteinExistence type="inferred from homology"/>
<dbReference type="PIRSF" id="PIRSF005413">
    <property type="entry name" value="COX11"/>
    <property type="match status" value="1"/>
</dbReference>
<name>A0ABV3Z3F1_9PROT</name>
<evidence type="ECO:0000256" key="4">
    <source>
        <dbReference type="ARBA" id="ARBA00015384"/>
    </source>
</evidence>
<evidence type="ECO:0000256" key="1">
    <source>
        <dbReference type="ARBA" id="ARBA00004007"/>
    </source>
</evidence>
<dbReference type="PANTHER" id="PTHR21320">
    <property type="entry name" value="CYTOCHROME C OXIDASE ASSEMBLY PROTEIN COX11-RELATED"/>
    <property type="match status" value="1"/>
</dbReference>
<keyword evidence="10" id="KW-0997">Cell inner membrane</keyword>
<sequence>MSSSMNESKANNQKTAMIVSAVVVGMIGLSFAAVPAYRAFCQVTGWGGTTQRAEAEAVQVLERKVTVRFDSTVGNGLPWRFKPEQVSQSLHIGETGLAFYEAENLTDHPVTGRATYNVSPAKAGLYFRKIECFCFTEQTLQPGEKVSMPVTYFVDPELNNDKHLDDVQTITLSYTFFSWDNGEDADADTDTAAE</sequence>
<evidence type="ECO:0000256" key="3">
    <source>
        <dbReference type="ARBA" id="ARBA00009620"/>
    </source>
</evidence>
<comment type="function">
    <text evidence="1 10">Exerts its effect at some terminal stage of cytochrome c oxidase synthesis, probably by being involved in the insertion of the copper B into subunit I.</text>
</comment>
<dbReference type="Proteomes" id="UP001560685">
    <property type="component" value="Unassembled WGS sequence"/>
</dbReference>
<evidence type="ECO:0000256" key="5">
    <source>
        <dbReference type="ARBA" id="ARBA00022692"/>
    </source>
</evidence>
<dbReference type="Pfam" id="PF04442">
    <property type="entry name" value="CtaG_Cox11"/>
    <property type="match status" value="1"/>
</dbReference>
<keyword evidence="7 10" id="KW-1133">Transmembrane helix</keyword>
<dbReference type="Gene3D" id="2.60.370.10">
    <property type="entry name" value="Ctag/Cox11"/>
    <property type="match status" value="1"/>
</dbReference>
<dbReference type="InterPro" id="IPR007533">
    <property type="entry name" value="Cyt_c_oxidase_assmbl_CtaG"/>
</dbReference>
<dbReference type="RefSeq" id="WP_369312959.1">
    <property type="nucleotide sequence ID" value="NZ_JBEHZE010000001.1"/>
</dbReference>
<gene>
    <name evidence="10" type="primary">ctaG</name>
    <name evidence="11" type="ORF">ABFZ84_05620</name>
</gene>
<dbReference type="InterPro" id="IPR023471">
    <property type="entry name" value="CtaG/Cox11_dom_sf"/>
</dbReference>
<keyword evidence="10" id="KW-1003">Cell membrane</keyword>
<dbReference type="EMBL" id="JBEHZE010000001">
    <property type="protein sequence ID" value="MEX6633023.1"/>
    <property type="molecule type" value="Genomic_DNA"/>
</dbReference>
<feature type="topological domain" description="Cytoplasmic" evidence="10">
    <location>
        <begin position="1"/>
        <end position="11"/>
    </location>
</feature>
<evidence type="ECO:0000256" key="10">
    <source>
        <dbReference type="HAMAP-Rule" id="MF_00155"/>
    </source>
</evidence>
<feature type="topological domain" description="Periplasmic" evidence="10">
    <location>
        <begin position="34"/>
        <end position="194"/>
    </location>
</feature>
<dbReference type="HAMAP" id="MF_00155">
    <property type="entry name" value="CtaG"/>
    <property type="match status" value="1"/>
</dbReference>
<comment type="similarity">
    <text evidence="3 10">Belongs to the COX11/CtaG family.</text>
</comment>
<organism evidence="11 12">
    <name type="scientific">Hyphococcus lacteus</name>
    <dbReference type="NCBI Taxonomy" id="3143536"/>
    <lineage>
        <taxon>Bacteria</taxon>
        <taxon>Pseudomonadati</taxon>
        <taxon>Pseudomonadota</taxon>
        <taxon>Alphaproteobacteria</taxon>
        <taxon>Parvularculales</taxon>
        <taxon>Parvularculaceae</taxon>
        <taxon>Hyphococcus</taxon>
    </lineage>
</organism>
<keyword evidence="8 10" id="KW-0186">Copper</keyword>
<protein>
    <recommendedName>
        <fullName evidence="4 10">Cytochrome c oxidase assembly protein CtaG</fullName>
    </recommendedName>
</protein>
<keyword evidence="9 10" id="KW-0472">Membrane</keyword>
<evidence type="ECO:0000313" key="11">
    <source>
        <dbReference type="EMBL" id="MEX6633023.1"/>
    </source>
</evidence>
<comment type="subcellular location">
    <subcellularLocation>
        <location evidence="2 10">Cell inner membrane</location>
        <topology evidence="2 10">Single-pass type II membrane protein</topology>
        <orientation evidence="2 10">Periplasmic side</orientation>
    </subcellularLocation>
</comment>
<evidence type="ECO:0000313" key="12">
    <source>
        <dbReference type="Proteomes" id="UP001560685"/>
    </source>
</evidence>
<evidence type="ECO:0000256" key="2">
    <source>
        <dbReference type="ARBA" id="ARBA00004382"/>
    </source>
</evidence>
<evidence type="ECO:0000256" key="8">
    <source>
        <dbReference type="ARBA" id="ARBA00023008"/>
    </source>
</evidence>
<dbReference type="NCBIfam" id="NF003465">
    <property type="entry name" value="PRK05089.1"/>
    <property type="match status" value="1"/>
</dbReference>
<dbReference type="PANTHER" id="PTHR21320:SF3">
    <property type="entry name" value="CYTOCHROME C OXIDASE ASSEMBLY PROTEIN COX11, MITOCHONDRIAL-RELATED"/>
    <property type="match status" value="1"/>
</dbReference>
<comment type="caution">
    <text evidence="11">The sequence shown here is derived from an EMBL/GenBank/DDBJ whole genome shotgun (WGS) entry which is preliminary data.</text>
</comment>
<dbReference type="SUPFAM" id="SSF110111">
    <property type="entry name" value="Ctag/Cox11"/>
    <property type="match status" value="1"/>
</dbReference>
<evidence type="ECO:0000256" key="9">
    <source>
        <dbReference type="ARBA" id="ARBA00023136"/>
    </source>
</evidence>
<keyword evidence="6 10" id="KW-0735">Signal-anchor</keyword>
<keyword evidence="5 10" id="KW-0812">Transmembrane</keyword>